<keyword evidence="1" id="KW-1133">Transmembrane helix</keyword>
<dbReference type="AlphaFoldDB" id="A0A914V128"/>
<dbReference type="Proteomes" id="UP000887566">
    <property type="component" value="Unplaced"/>
</dbReference>
<evidence type="ECO:0000256" key="1">
    <source>
        <dbReference type="SAM" id="Phobius"/>
    </source>
</evidence>
<evidence type="ECO:0000313" key="2">
    <source>
        <dbReference type="Proteomes" id="UP000887566"/>
    </source>
</evidence>
<evidence type="ECO:0000313" key="3">
    <source>
        <dbReference type="WBParaSite" id="PSAMB.scaffold14379size1907.g36021.t1"/>
    </source>
</evidence>
<keyword evidence="2" id="KW-1185">Reference proteome</keyword>
<feature type="transmembrane region" description="Helical" evidence="1">
    <location>
        <begin position="12"/>
        <end position="36"/>
    </location>
</feature>
<name>A0A914V128_9BILA</name>
<proteinExistence type="predicted"/>
<reference evidence="3" key="1">
    <citation type="submission" date="2022-11" db="UniProtKB">
        <authorList>
            <consortium name="WormBaseParasite"/>
        </authorList>
    </citation>
    <scope>IDENTIFICATION</scope>
</reference>
<protein>
    <submittedName>
        <fullName evidence="3">Uncharacterized protein</fullName>
    </submittedName>
</protein>
<dbReference type="WBParaSite" id="PSAMB.scaffold14379size1907.g36021.t1">
    <property type="protein sequence ID" value="PSAMB.scaffold14379size1907.g36021.t1"/>
    <property type="gene ID" value="PSAMB.scaffold14379size1907.g36021"/>
</dbReference>
<organism evidence="2 3">
    <name type="scientific">Plectus sambesii</name>
    <dbReference type="NCBI Taxonomy" id="2011161"/>
    <lineage>
        <taxon>Eukaryota</taxon>
        <taxon>Metazoa</taxon>
        <taxon>Ecdysozoa</taxon>
        <taxon>Nematoda</taxon>
        <taxon>Chromadorea</taxon>
        <taxon>Plectida</taxon>
        <taxon>Plectina</taxon>
        <taxon>Plectoidea</taxon>
        <taxon>Plectidae</taxon>
        <taxon>Plectus</taxon>
    </lineage>
</organism>
<keyword evidence="1" id="KW-0472">Membrane</keyword>
<accession>A0A914V128</accession>
<keyword evidence="1" id="KW-0812">Transmembrane</keyword>
<sequence>MADVDIDGNAVPLAVIVIVAILVYLLALLIIITVHAHFRRKGLLRQVDSTEDQTGGCCDGCCRSLAECCPCGLPSLHAMLKTCCPRRRPTFMSLITCECLRPTVHGAQGGAGINLVCCEIK</sequence>